<protein>
    <submittedName>
        <fullName evidence="1">Uncharacterized protein</fullName>
    </submittedName>
</protein>
<proteinExistence type="predicted"/>
<keyword evidence="2" id="KW-1185">Reference proteome</keyword>
<sequence length="341" mass="38211">MELVEPQTLFEGNRPAVLNMSTIDRNRILIIPDSRDEQEIIQYTNYADLGRFHLGFVATIFLVDAKASSHLFTSGSQNFLQKCGPAKSWIHGGSDGSWHKVAKDIIQLGAALGFSIEFVLLLTAMKIPGLAPVTDHACQTLLLAPPLAKDGLTPLTSQPYFMYPGKPDKLDHMSGWSPIARDGEEARLQLWKQLSQIDLVATADKKIWEPILIRYYQRLGEDPYAIYPNILQSLATDARLQSNIQSLLWGIADSLLGQAHDIQHCSGDSGYILWVPKGFPYRNPKAMMNEKKRVLKALDMLPKDHDENEMLAALKGFTTQDIVDDHEVDVLEGLSKLYLRE</sequence>
<reference evidence="1" key="1">
    <citation type="journal article" date="2020" name="Stud. Mycol.">
        <title>101 Dothideomycetes genomes: a test case for predicting lifestyles and emergence of pathogens.</title>
        <authorList>
            <person name="Haridas S."/>
            <person name="Albert R."/>
            <person name="Binder M."/>
            <person name="Bloem J."/>
            <person name="Labutti K."/>
            <person name="Salamov A."/>
            <person name="Andreopoulos B."/>
            <person name="Baker S."/>
            <person name="Barry K."/>
            <person name="Bills G."/>
            <person name="Bluhm B."/>
            <person name="Cannon C."/>
            <person name="Castanera R."/>
            <person name="Culley D."/>
            <person name="Daum C."/>
            <person name="Ezra D."/>
            <person name="Gonzalez J."/>
            <person name="Henrissat B."/>
            <person name="Kuo A."/>
            <person name="Liang C."/>
            <person name="Lipzen A."/>
            <person name="Lutzoni F."/>
            <person name="Magnuson J."/>
            <person name="Mondo S."/>
            <person name="Nolan M."/>
            <person name="Ohm R."/>
            <person name="Pangilinan J."/>
            <person name="Park H.-J."/>
            <person name="Ramirez L."/>
            <person name="Alfaro M."/>
            <person name="Sun H."/>
            <person name="Tritt A."/>
            <person name="Yoshinaga Y."/>
            <person name="Zwiers L.-H."/>
            <person name="Turgeon B."/>
            <person name="Goodwin S."/>
            <person name="Spatafora J."/>
            <person name="Crous P."/>
            <person name="Grigoriev I."/>
        </authorList>
    </citation>
    <scope>NUCLEOTIDE SEQUENCE</scope>
    <source>
        <strain evidence="1">CBS 115976</strain>
    </source>
</reference>
<dbReference type="AlphaFoldDB" id="A0A6A6U0Q8"/>
<evidence type="ECO:0000313" key="2">
    <source>
        <dbReference type="Proteomes" id="UP000799302"/>
    </source>
</evidence>
<dbReference type="Proteomes" id="UP000799302">
    <property type="component" value="Unassembled WGS sequence"/>
</dbReference>
<accession>A0A6A6U0Q8</accession>
<name>A0A6A6U0Q8_9PEZI</name>
<dbReference type="EMBL" id="MU004239">
    <property type="protein sequence ID" value="KAF2665899.1"/>
    <property type="molecule type" value="Genomic_DNA"/>
</dbReference>
<evidence type="ECO:0000313" key="1">
    <source>
        <dbReference type="EMBL" id="KAF2665899.1"/>
    </source>
</evidence>
<gene>
    <name evidence="1" type="ORF">BT63DRAFT_416337</name>
</gene>
<organism evidence="1 2">
    <name type="scientific">Microthyrium microscopicum</name>
    <dbReference type="NCBI Taxonomy" id="703497"/>
    <lineage>
        <taxon>Eukaryota</taxon>
        <taxon>Fungi</taxon>
        <taxon>Dikarya</taxon>
        <taxon>Ascomycota</taxon>
        <taxon>Pezizomycotina</taxon>
        <taxon>Dothideomycetes</taxon>
        <taxon>Dothideomycetes incertae sedis</taxon>
        <taxon>Microthyriales</taxon>
        <taxon>Microthyriaceae</taxon>
        <taxon>Microthyrium</taxon>
    </lineage>
</organism>